<gene>
    <name evidence="3" type="ORF">G2W53_044805</name>
</gene>
<dbReference type="InterPro" id="IPR001878">
    <property type="entry name" value="Znf_CCHC"/>
</dbReference>
<proteinExistence type="predicted"/>
<dbReference type="Proteomes" id="UP000634136">
    <property type="component" value="Unassembled WGS sequence"/>
</dbReference>
<dbReference type="EMBL" id="JAAIUW010000212">
    <property type="protein sequence ID" value="KAF7800704.1"/>
    <property type="molecule type" value="Genomic_DNA"/>
</dbReference>
<dbReference type="Gene3D" id="4.10.60.10">
    <property type="entry name" value="Zinc finger, CCHC-type"/>
    <property type="match status" value="1"/>
</dbReference>
<protein>
    <submittedName>
        <fullName evidence="3">Transposon Ty3-I Gag-Pol polyprotein</fullName>
    </submittedName>
</protein>
<name>A0A834W1E4_9FABA</name>
<evidence type="ECO:0000259" key="2">
    <source>
        <dbReference type="SMART" id="SM00343"/>
    </source>
</evidence>
<dbReference type="GO" id="GO:0008270">
    <property type="term" value="F:zinc ion binding"/>
    <property type="evidence" value="ECO:0007669"/>
    <property type="project" value="InterPro"/>
</dbReference>
<dbReference type="PANTHER" id="PTHR35046:SF9">
    <property type="entry name" value="RNA-DIRECTED DNA POLYMERASE"/>
    <property type="match status" value="1"/>
</dbReference>
<feature type="region of interest" description="Disordered" evidence="1">
    <location>
        <begin position="1"/>
        <end position="48"/>
    </location>
</feature>
<evidence type="ECO:0000256" key="1">
    <source>
        <dbReference type="SAM" id="MobiDB-lite"/>
    </source>
</evidence>
<feature type="domain" description="CCHC-type" evidence="2">
    <location>
        <begin position="237"/>
        <end position="253"/>
    </location>
</feature>
<dbReference type="GO" id="GO:0003676">
    <property type="term" value="F:nucleic acid binding"/>
    <property type="evidence" value="ECO:0007669"/>
    <property type="project" value="InterPro"/>
</dbReference>
<feature type="region of interest" description="Disordered" evidence="1">
    <location>
        <begin position="200"/>
        <end position="231"/>
    </location>
</feature>
<evidence type="ECO:0000313" key="4">
    <source>
        <dbReference type="Proteomes" id="UP000634136"/>
    </source>
</evidence>
<accession>A0A834W1E4</accession>
<dbReference type="AlphaFoldDB" id="A0A834W1E4"/>
<feature type="compositionally biased region" description="Basic and acidic residues" evidence="1">
    <location>
        <begin position="1"/>
        <end position="21"/>
    </location>
</feature>
<dbReference type="SMART" id="SM00343">
    <property type="entry name" value="ZnF_C2HC"/>
    <property type="match status" value="1"/>
</dbReference>
<organism evidence="3 4">
    <name type="scientific">Senna tora</name>
    <dbReference type="NCBI Taxonomy" id="362788"/>
    <lineage>
        <taxon>Eukaryota</taxon>
        <taxon>Viridiplantae</taxon>
        <taxon>Streptophyta</taxon>
        <taxon>Embryophyta</taxon>
        <taxon>Tracheophyta</taxon>
        <taxon>Spermatophyta</taxon>
        <taxon>Magnoliopsida</taxon>
        <taxon>eudicotyledons</taxon>
        <taxon>Gunneridae</taxon>
        <taxon>Pentapetalae</taxon>
        <taxon>rosids</taxon>
        <taxon>fabids</taxon>
        <taxon>Fabales</taxon>
        <taxon>Fabaceae</taxon>
        <taxon>Caesalpinioideae</taxon>
        <taxon>Cassia clade</taxon>
        <taxon>Senna</taxon>
    </lineage>
</organism>
<sequence>MSMERRMSGPLAGRRDREVRHERRRRVHREQRERNVVDRNTGSTKLSIPPFHGKSDSDVYIEWERKIELVFDCQNYSGEKKVKLATVAFTDYAIVWWGQLINLKLGSKSVEEYYKVMEIAMIRANVVEDREATMARFICGLNKEIANVVELHHYVEIEDLVHMAMRVERQLKKGGRSSSKFETGGSTNWKTKWDYSSKQEEKGGWKQKGEKVVAKGSNDNKEKGTSSTQSQRNRDIKCFRCLGSRHIASQCPNKRIMIMMENGEIETEVEGDNDSMPSLEEDSEVEHAVTRQSLVVFRALHAQIREGSDICKEKIFSTLAAM</sequence>
<reference evidence="3" key="1">
    <citation type="submission" date="2020-09" db="EMBL/GenBank/DDBJ databases">
        <title>Genome-Enabled Discovery of Anthraquinone Biosynthesis in Senna tora.</title>
        <authorList>
            <person name="Kang S.-H."/>
            <person name="Pandey R.P."/>
            <person name="Lee C.-M."/>
            <person name="Sim J.-S."/>
            <person name="Jeong J.-T."/>
            <person name="Choi B.-S."/>
            <person name="Jung M."/>
            <person name="Ginzburg D."/>
            <person name="Zhao K."/>
            <person name="Won S.Y."/>
            <person name="Oh T.-J."/>
            <person name="Yu Y."/>
            <person name="Kim N.-H."/>
            <person name="Lee O.R."/>
            <person name="Lee T.-H."/>
            <person name="Bashyal P."/>
            <person name="Kim T.-S."/>
            <person name="Lee W.-H."/>
            <person name="Kawkins C."/>
            <person name="Kim C.-K."/>
            <person name="Kim J.S."/>
            <person name="Ahn B.O."/>
            <person name="Rhee S.Y."/>
            <person name="Sohng J.K."/>
        </authorList>
    </citation>
    <scope>NUCLEOTIDE SEQUENCE</scope>
    <source>
        <tissue evidence="3">Leaf</tissue>
    </source>
</reference>
<feature type="compositionally biased region" description="Basic and acidic residues" evidence="1">
    <location>
        <begin position="200"/>
        <end position="224"/>
    </location>
</feature>
<dbReference type="PANTHER" id="PTHR35046">
    <property type="entry name" value="ZINC KNUCKLE (CCHC-TYPE) FAMILY PROTEIN"/>
    <property type="match status" value="1"/>
</dbReference>
<dbReference type="OrthoDB" id="1731207at2759"/>
<comment type="caution">
    <text evidence="3">The sequence shown here is derived from an EMBL/GenBank/DDBJ whole genome shotgun (WGS) entry which is preliminary data.</text>
</comment>
<evidence type="ECO:0000313" key="3">
    <source>
        <dbReference type="EMBL" id="KAF7800704.1"/>
    </source>
</evidence>
<keyword evidence="4" id="KW-1185">Reference proteome</keyword>